<sequence>MSWVGRSMALAAVMVSAVACTADSRGDGEALGSCAFRILYQDRTYRDVANVEFTVGAKLGVVTEPPCDDTGGREETEVSGTTGTAYEVTGISPQVAIAVGDTPGEAKFVAAYSGTELPPEVKRLIDGS</sequence>
<proteinExistence type="predicted"/>
<keyword evidence="3" id="KW-1185">Reference proteome</keyword>
<keyword evidence="1" id="KW-0732">Signal</keyword>
<dbReference type="Pfam" id="PF19797">
    <property type="entry name" value="DUF6281"/>
    <property type="match status" value="1"/>
</dbReference>
<gene>
    <name evidence="2" type="ORF">ABT322_23690</name>
</gene>
<name>A0ABV1VJM7_9ACTN</name>
<dbReference type="Proteomes" id="UP001490330">
    <property type="component" value="Unassembled WGS sequence"/>
</dbReference>
<feature type="signal peptide" evidence="1">
    <location>
        <begin position="1"/>
        <end position="21"/>
    </location>
</feature>
<reference evidence="2 3" key="1">
    <citation type="submission" date="2024-06" db="EMBL/GenBank/DDBJ databases">
        <title>The Natural Products Discovery Center: Release of the First 8490 Sequenced Strains for Exploring Actinobacteria Biosynthetic Diversity.</title>
        <authorList>
            <person name="Kalkreuter E."/>
            <person name="Kautsar S.A."/>
            <person name="Yang D."/>
            <person name="Bader C.D."/>
            <person name="Teijaro C.N."/>
            <person name="Fluegel L."/>
            <person name="Davis C.M."/>
            <person name="Simpson J.R."/>
            <person name="Lauterbach L."/>
            <person name="Steele A.D."/>
            <person name="Gui C."/>
            <person name="Meng S."/>
            <person name="Li G."/>
            <person name="Viehrig K."/>
            <person name="Ye F."/>
            <person name="Su P."/>
            <person name="Kiefer A.F."/>
            <person name="Nichols A."/>
            <person name="Cepeda A.J."/>
            <person name="Yan W."/>
            <person name="Fan B."/>
            <person name="Jiang Y."/>
            <person name="Adhikari A."/>
            <person name="Zheng C.-J."/>
            <person name="Schuster L."/>
            <person name="Cowan T.M."/>
            <person name="Smanski M.J."/>
            <person name="Chevrette M.G."/>
            <person name="De Carvalho L.P.S."/>
            <person name="Shen B."/>
        </authorList>
    </citation>
    <scope>NUCLEOTIDE SEQUENCE [LARGE SCALE GENOMIC DNA]</scope>
    <source>
        <strain evidence="2 3">NPDC000632</strain>
    </source>
</reference>
<organism evidence="2 3">
    <name type="scientific">Streptomyces flaveolus</name>
    <dbReference type="NCBI Taxonomy" id="67297"/>
    <lineage>
        <taxon>Bacteria</taxon>
        <taxon>Bacillati</taxon>
        <taxon>Actinomycetota</taxon>
        <taxon>Actinomycetes</taxon>
        <taxon>Kitasatosporales</taxon>
        <taxon>Streptomycetaceae</taxon>
        <taxon>Streptomyces</taxon>
    </lineage>
</organism>
<feature type="chain" id="PRO_5047104300" evidence="1">
    <location>
        <begin position="22"/>
        <end position="128"/>
    </location>
</feature>
<dbReference type="EMBL" id="JBEPCV010000024">
    <property type="protein sequence ID" value="MER6906686.1"/>
    <property type="molecule type" value="Genomic_DNA"/>
</dbReference>
<dbReference type="RefSeq" id="WP_350718615.1">
    <property type="nucleotide sequence ID" value="NZ_JBEPCO010000011.1"/>
</dbReference>
<accession>A0ABV1VJM7</accession>
<dbReference type="InterPro" id="IPR046248">
    <property type="entry name" value="DUF6281"/>
</dbReference>
<protein>
    <submittedName>
        <fullName evidence="2">DUF6281 family protein</fullName>
    </submittedName>
</protein>
<evidence type="ECO:0000313" key="2">
    <source>
        <dbReference type="EMBL" id="MER6906686.1"/>
    </source>
</evidence>
<comment type="caution">
    <text evidence="2">The sequence shown here is derived from an EMBL/GenBank/DDBJ whole genome shotgun (WGS) entry which is preliminary data.</text>
</comment>
<evidence type="ECO:0000313" key="3">
    <source>
        <dbReference type="Proteomes" id="UP001490330"/>
    </source>
</evidence>
<evidence type="ECO:0000256" key="1">
    <source>
        <dbReference type="SAM" id="SignalP"/>
    </source>
</evidence>
<dbReference type="PROSITE" id="PS51257">
    <property type="entry name" value="PROKAR_LIPOPROTEIN"/>
    <property type="match status" value="1"/>
</dbReference>